<dbReference type="EMBL" id="CP058627">
    <property type="protein sequence ID" value="QLG89000.1"/>
    <property type="molecule type" value="Genomic_DNA"/>
</dbReference>
<sequence length="98" mass="10698">MSGTPYHATSNLRCNINGTAAECPFGVERIGQGEALVTITRPDKISRVIYFGKGKVSWSDQSQAEKNVKFQSSQQGDTHLIQLGNEHYEIPDAVIFGG</sequence>
<protein>
    <submittedName>
        <fullName evidence="1">Uncharacterized protein</fullName>
    </submittedName>
</protein>
<evidence type="ECO:0000313" key="2">
    <source>
        <dbReference type="Proteomes" id="UP000509597"/>
    </source>
</evidence>
<proteinExistence type="predicted"/>
<gene>
    <name evidence="1" type="ORF">HQ393_12550</name>
</gene>
<accession>A0A7H9BK13</accession>
<keyword evidence="2" id="KW-1185">Reference proteome</keyword>
<dbReference type="Proteomes" id="UP000509597">
    <property type="component" value="Chromosome"/>
</dbReference>
<reference evidence="1 2" key="1">
    <citation type="submission" date="2020-07" db="EMBL/GenBank/DDBJ databases">
        <title>Complete genome sequence of Chitinibacter sp. 2T18.</title>
        <authorList>
            <person name="Bae J.-W."/>
            <person name="Choi J.-W."/>
        </authorList>
    </citation>
    <scope>NUCLEOTIDE SEQUENCE [LARGE SCALE GENOMIC DNA]</scope>
    <source>
        <strain evidence="1 2">2T18</strain>
    </source>
</reference>
<name>A0A7H9BK13_9NEIS</name>
<dbReference type="AlphaFoldDB" id="A0A7H9BK13"/>
<evidence type="ECO:0000313" key="1">
    <source>
        <dbReference type="EMBL" id="QLG89000.1"/>
    </source>
</evidence>
<organism evidence="1 2">
    <name type="scientific">Chitinibacter bivalviorum</name>
    <dbReference type="NCBI Taxonomy" id="2739434"/>
    <lineage>
        <taxon>Bacteria</taxon>
        <taxon>Pseudomonadati</taxon>
        <taxon>Pseudomonadota</taxon>
        <taxon>Betaproteobacteria</taxon>
        <taxon>Neisseriales</taxon>
        <taxon>Chitinibacteraceae</taxon>
        <taxon>Chitinibacter</taxon>
    </lineage>
</organism>
<dbReference type="RefSeq" id="WP_179355502.1">
    <property type="nucleotide sequence ID" value="NZ_CP058627.1"/>
</dbReference>
<dbReference type="KEGG" id="chiz:HQ393_12550"/>